<accession>A0A323UU15</accession>
<comment type="caution">
    <text evidence="1">The sequence shown here is derived from an EMBL/GenBank/DDBJ whole genome shotgun (WGS) entry which is preliminary data.</text>
</comment>
<dbReference type="OrthoDB" id="9180283at2"/>
<organism evidence="1 2">
    <name type="scientific">Parazoarcus communis SWub3 = DSM 12120</name>
    <dbReference type="NCBI Taxonomy" id="1121029"/>
    <lineage>
        <taxon>Bacteria</taxon>
        <taxon>Pseudomonadati</taxon>
        <taxon>Pseudomonadota</taxon>
        <taxon>Betaproteobacteria</taxon>
        <taxon>Rhodocyclales</taxon>
        <taxon>Zoogloeaceae</taxon>
        <taxon>Parazoarcus</taxon>
    </lineage>
</organism>
<evidence type="ECO:0000313" key="1">
    <source>
        <dbReference type="EMBL" id="PZA14696.1"/>
    </source>
</evidence>
<evidence type="ECO:0000313" key="2">
    <source>
        <dbReference type="Proteomes" id="UP000248259"/>
    </source>
</evidence>
<keyword evidence="2" id="KW-1185">Reference proteome</keyword>
<dbReference type="EMBL" id="QKOE01000024">
    <property type="protein sequence ID" value="PZA14696.1"/>
    <property type="molecule type" value="Genomic_DNA"/>
</dbReference>
<proteinExistence type="predicted"/>
<name>A0A323UU15_9RHOO</name>
<dbReference type="Proteomes" id="UP000248259">
    <property type="component" value="Unassembled WGS sequence"/>
</dbReference>
<dbReference type="AlphaFoldDB" id="A0A323UU15"/>
<protein>
    <submittedName>
        <fullName evidence="1">Uncharacterized protein</fullName>
    </submittedName>
</protein>
<sequence length="258" mass="27470">MSAASNQAVLPADPMAALASADVQRQAARMAQDAFGRVFRLTLEADEAGRREGVAALVEAMRNWAQAGGADEAGALRLAMLLAGADQWGLAWSRAFGLTAIPGLTELVGALRTGLDAQADARFLQQFEALGAREECAIDFKVELRRGIHLALWHSAIAAEDRDEALRLAGQLGGLMLALVREMPVAGWRLLADALAHIQIRCLTEGLASEGIAQEATQALFGALSRELPADCRDAVMAHSTQAVLAWQRASRPSDTLH</sequence>
<reference evidence="1 2" key="1">
    <citation type="submission" date="2018-06" db="EMBL/GenBank/DDBJ databases">
        <title>Azoarcus communis strain SWub3 genome.</title>
        <authorList>
            <person name="Zorraquino Salvo V."/>
            <person name="Toubiana D."/>
            <person name="Blumwald E."/>
        </authorList>
    </citation>
    <scope>NUCLEOTIDE SEQUENCE [LARGE SCALE GENOMIC DNA]</scope>
    <source>
        <strain evidence="1 2">SWub3</strain>
    </source>
</reference>
<dbReference type="RefSeq" id="WP_110529267.1">
    <property type="nucleotide sequence ID" value="NZ_QKOE01000024.1"/>
</dbReference>
<gene>
    <name evidence="1" type="ORF">DNK49_20590</name>
</gene>